<sequence>MCTTCTARLLEDRLSVRLLDARRAGGSTLPAPLPASAAPVTE</sequence>
<proteinExistence type="predicted"/>
<protein>
    <submittedName>
        <fullName evidence="1">Uncharacterized protein</fullName>
    </submittedName>
</protein>
<name>A0ABY9I8N4_9ACTN</name>
<dbReference type="Proteomes" id="UP001229952">
    <property type="component" value="Chromosome"/>
</dbReference>
<dbReference type="RefSeq" id="WP_278186670.1">
    <property type="nucleotide sequence ID" value="NZ_CP120992.1"/>
</dbReference>
<evidence type="ECO:0000313" key="1">
    <source>
        <dbReference type="EMBL" id="WLQ43238.1"/>
    </source>
</evidence>
<reference evidence="1 2" key="1">
    <citation type="submission" date="2023-03" db="EMBL/GenBank/DDBJ databases">
        <title>Isolation and description of six Streptomyces strains from soil environments, able to metabolize different microbial glucans.</title>
        <authorList>
            <person name="Widen T."/>
            <person name="Larsbrink J."/>
        </authorList>
    </citation>
    <scope>NUCLEOTIDE SEQUENCE [LARGE SCALE GENOMIC DNA]</scope>
    <source>
        <strain evidence="1 2">Mut2</strain>
    </source>
</reference>
<accession>A0ABY9I8N4</accession>
<gene>
    <name evidence="1" type="ORF">P8A22_26980</name>
</gene>
<evidence type="ECO:0000313" key="2">
    <source>
        <dbReference type="Proteomes" id="UP001229952"/>
    </source>
</evidence>
<organism evidence="1 2">
    <name type="scientific">Streptomyces laculatispora</name>
    <dbReference type="NCBI Taxonomy" id="887464"/>
    <lineage>
        <taxon>Bacteria</taxon>
        <taxon>Bacillati</taxon>
        <taxon>Actinomycetota</taxon>
        <taxon>Actinomycetes</taxon>
        <taxon>Kitasatosporales</taxon>
        <taxon>Streptomycetaceae</taxon>
        <taxon>Streptomyces</taxon>
    </lineage>
</organism>
<keyword evidence="2" id="KW-1185">Reference proteome</keyword>
<dbReference type="EMBL" id="CP120992">
    <property type="protein sequence ID" value="WLQ43238.1"/>
    <property type="molecule type" value="Genomic_DNA"/>
</dbReference>